<dbReference type="EMBL" id="CP039347">
    <property type="protein sequence ID" value="QCD87284.1"/>
    <property type="molecule type" value="Genomic_DNA"/>
</dbReference>
<dbReference type="AlphaFoldDB" id="A0A4D6LGJ3"/>
<dbReference type="Gramene" id="Vigun11g050300.1.v1.2">
    <property type="protein sequence ID" value="Vigun11g050300.1.v1.2.CDS.1"/>
    <property type="gene ID" value="Vigun11g050300.v1.2"/>
</dbReference>
<evidence type="ECO:0000313" key="1">
    <source>
        <dbReference type="EMBL" id="QCD87284.1"/>
    </source>
</evidence>
<gene>
    <name evidence="1" type="ORF">DEO72_LG3g1818</name>
</gene>
<name>A0A4D6LGJ3_VIGUN</name>
<organism evidence="1 2">
    <name type="scientific">Vigna unguiculata</name>
    <name type="common">Cowpea</name>
    <dbReference type="NCBI Taxonomy" id="3917"/>
    <lineage>
        <taxon>Eukaryota</taxon>
        <taxon>Viridiplantae</taxon>
        <taxon>Streptophyta</taxon>
        <taxon>Embryophyta</taxon>
        <taxon>Tracheophyta</taxon>
        <taxon>Spermatophyta</taxon>
        <taxon>Magnoliopsida</taxon>
        <taxon>eudicotyledons</taxon>
        <taxon>Gunneridae</taxon>
        <taxon>Pentapetalae</taxon>
        <taxon>rosids</taxon>
        <taxon>fabids</taxon>
        <taxon>Fabales</taxon>
        <taxon>Fabaceae</taxon>
        <taxon>Papilionoideae</taxon>
        <taxon>50 kb inversion clade</taxon>
        <taxon>NPAAA clade</taxon>
        <taxon>indigoferoid/millettioid clade</taxon>
        <taxon>Phaseoleae</taxon>
        <taxon>Vigna</taxon>
    </lineage>
</organism>
<proteinExistence type="predicted"/>
<evidence type="ECO:0000313" key="2">
    <source>
        <dbReference type="Proteomes" id="UP000501690"/>
    </source>
</evidence>
<accession>A0A4D6LGJ3</accession>
<dbReference type="Proteomes" id="UP000501690">
    <property type="component" value="Linkage Group LG3"/>
</dbReference>
<sequence length="103" mass="11669">MRHQIRRRIDFSLARVDTWRRKPLTSQPTQGKARSYEVASPKPFELATISEEVTVVGVFKSKLQQRCQRELPESAADRSFSYDGNVLCSFLSVKPSLSPVSAI</sequence>
<reference evidence="1 2" key="1">
    <citation type="submission" date="2019-04" db="EMBL/GenBank/DDBJ databases">
        <title>An improved genome assembly and genetic linkage map for asparagus bean, Vigna unguiculata ssp. sesquipedialis.</title>
        <authorList>
            <person name="Xia Q."/>
            <person name="Zhang R."/>
            <person name="Dong Y."/>
        </authorList>
    </citation>
    <scope>NUCLEOTIDE SEQUENCE [LARGE SCALE GENOMIC DNA]</scope>
    <source>
        <tissue evidence="1">Leaf</tissue>
    </source>
</reference>
<keyword evidence="2" id="KW-1185">Reference proteome</keyword>
<protein>
    <submittedName>
        <fullName evidence="1">Uncharacterized protein</fullName>
    </submittedName>
</protein>